<keyword evidence="5" id="KW-0805">Transcription regulation</keyword>
<keyword evidence="12" id="KW-1185">Reference proteome</keyword>
<keyword evidence="2" id="KW-0479">Metal-binding</keyword>
<name>A0A9J6C197_POLVA</name>
<evidence type="ECO:0000256" key="5">
    <source>
        <dbReference type="ARBA" id="ARBA00023015"/>
    </source>
</evidence>
<dbReference type="GO" id="GO:0008270">
    <property type="term" value="F:zinc ion binding"/>
    <property type="evidence" value="ECO:0007669"/>
    <property type="project" value="UniProtKB-KW"/>
</dbReference>
<dbReference type="InterPro" id="IPR003656">
    <property type="entry name" value="Znf_BED"/>
</dbReference>
<evidence type="ECO:0000313" key="12">
    <source>
        <dbReference type="Proteomes" id="UP001107558"/>
    </source>
</evidence>
<dbReference type="InterPro" id="IPR052035">
    <property type="entry name" value="ZnF_BED_domain_contain"/>
</dbReference>
<keyword evidence="4" id="KW-0862">Zinc</keyword>
<dbReference type="PROSITE" id="PS50808">
    <property type="entry name" value="ZF_BED"/>
    <property type="match status" value="1"/>
</dbReference>
<dbReference type="OrthoDB" id="7791546at2759"/>
<dbReference type="InterPro" id="IPR008906">
    <property type="entry name" value="HATC_C_dom"/>
</dbReference>
<comment type="caution">
    <text evidence="11">The sequence shown here is derived from an EMBL/GenBank/DDBJ whole genome shotgun (WGS) entry which is preliminary data.</text>
</comment>
<gene>
    <name evidence="11" type="ORF">PVAND_005510</name>
</gene>
<reference evidence="11" key="1">
    <citation type="submission" date="2021-03" db="EMBL/GenBank/DDBJ databases">
        <title>Chromosome level genome of the anhydrobiotic midge Polypedilum vanderplanki.</title>
        <authorList>
            <person name="Yoshida Y."/>
            <person name="Kikawada T."/>
            <person name="Gusev O."/>
        </authorList>
    </citation>
    <scope>NUCLEOTIDE SEQUENCE</scope>
    <source>
        <strain evidence="11">NIAS01</strain>
        <tissue evidence="11">Whole body or cell culture</tissue>
    </source>
</reference>
<accession>A0A9J6C197</accession>
<dbReference type="AlphaFoldDB" id="A0A9J6C197"/>
<dbReference type="InterPro" id="IPR012337">
    <property type="entry name" value="RNaseH-like_sf"/>
</dbReference>
<sequence length="689" mass="78649">MSGNKRKRSKNDISNIEHQILHSESILTVKIDENKKSSICWQYFGYLYRNDQLLDDLHYYCSLCVPNNLKSRYMKNSSTSSLLSHLATKHNINTSKIENAIVRVGSTSTDNAGVNKKTLLARKIALWLSRDLRPFNTTSTPGFKQFAMDTGLVKSLDELPSERTIAGSALNDVYQVVEDSLKKKMGEINSIFSLMADIWTDNNGNRPFINISIQYLSQDYRLNIIHLTTETFERPHTGEKIAKFIENVLQAFELQQKFYFISDGAKNMENAAKFLKNCLGHFKCIAHSLNLVLSVDLEKSPSFKVHWSPVIKKIKKIHGSIVYRLYELKQVYEKDQSKEIIGYLDEWEDVLAEEILTDENIGLNDGALSEIFNDMVNRMPEFNAFKVENTTRWNSKYSMIKSFLSNTNAINVCLAKVNQTDLILSPDELKKANAVCDLLGLFESSLKIFQSSTEPTANLIILFYNIINKKLSNYIDREEPYSDIWNQTLLSIKERIKVYDEFILASILDPSQCRSNILAQHCENIGSTPINIISLFLEKYELVLPIEMENSSSYLSENLTVPISLVSQMPVTNFKASLLMEIEGTEEIISADSIEEEYQKYIGLSLTFPKTGDILIFWNMHKNDLPRLSKLAKIILSLSPTSAECERAFSMSGVLLNSKRAHMNQTKARKVSLINSNYKLVDEIIHKKK</sequence>
<evidence type="ECO:0000256" key="3">
    <source>
        <dbReference type="ARBA" id="ARBA00022771"/>
    </source>
</evidence>
<evidence type="ECO:0000313" key="11">
    <source>
        <dbReference type="EMBL" id="KAG5675621.1"/>
    </source>
</evidence>
<proteinExistence type="predicted"/>
<evidence type="ECO:0000256" key="1">
    <source>
        <dbReference type="ARBA" id="ARBA00004123"/>
    </source>
</evidence>
<dbReference type="Proteomes" id="UP001107558">
    <property type="component" value="Chromosome 2"/>
</dbReference>
<keyword evidence="8" id="KW-0539">Nucleus</keyword>
<keyword evidence="6" id="KW-0238">DNA-binding</keyword>
<evidence type="ECO:0000256" key="2">
    <source>
        <dbReference type="ARBA" id="ARBA00022723"/>
    </source>
</evidence>
<dbReference type="PANTHER" id="PTHR46481:SF10">
    <property type="entry name" value="ZINC FINGER BED DOMAIN-CONTAINING PROTEIN 39"/>
    <property type="match status" value="1"/>
</dbReference>
<evidence type="ECO:0000256" key="9">
    <source>
        <dbReference type="PROSITE-ProRule" id="PRU00027"/>
    </source>
</evidence>
<dbReference type="SUPFAM" id="SSF140996">
    <property type="entry name" value="Hermes dimerisation domain"/>
    <property type="match status" value="1"/>
</dbReference>
<evidence type="ECO:0000259" key="10">
    <source>
        <dbReference type="PROSITE" id="PS50808"/>
    </source>
</evidence>
<keyword evidence="3 9" id="KW-0863">Zinc-finger</keyword>
<keyword evidence="7" id="KW-0804">Transcription</keyword>
<evidence type="ECO:0000256" key="6">
    <source>
        <dbReference type="ARBA" id="ARBA00023125"/>
    </source>
</evidence>
<dbReference type="SUPFAM" id="SSF53098">
    <property type="entry name" value="Ribonuclease H-like"/>
    <property type="match status" value="1"/>
</dbReference>
<dbReference type="EMBL" id="JADBJN010000002">
    <property type="protein sequence ID" value="KAG5675621.1"/>
    <property type="molecule type" value="Genomic_DNA"/>
</dbReference>
<dbReference type="GO" id="GO:0003677">
    <property type="term" value="F:DNA binding"/>
    <property type="evidence" value="ECO:0007669"/>
    <property type="project" value="UniProtKB-KW"/>
</dbReference>
<evidence type="ECO:0000256" key="7">
    <source>
        <dbReference type="ARBA" id="ARBA00023163"/>
    </source>
</evidence>
<dbReference type="PANTHER" id="PTHR46481">
    <property type="entry name" value="ZINC FINGER BED DOMAIN-CONTAINING PROTEIN 4"/>
    <property type="match status" value="1"/>
</dbReference>
<protein>
    <recommendedName>
        <fullName evidence="10">BED-type domain-containing protein</fullName>
    </recommendedName>
</protein>
<dbReference type="GO" id="GO:0046983">
    <property type="term" value="F:protein dimerization activity"/>
    <property type="evidence" value="ECO:0007669"/>
    <property type="project" value="InterPro"/>
</dbReference>
<organism evidence="11 12">
    <name type="scientific">Polypedilum vanderplanki</name>
    <name type="common">Sleeping chironomid midge</name>
    <dbReference type="NCBI Taxonomy" id="319348"/>
    <lineage>
        <taxon>Eukaryota</taxon>
        <taxon>Metazoa</taxon>
        <taxon>Ecdysozoa</taxon>
        <taxon>Arthropoda</taxon>
        <taxon>Hexapoda</taxon>
        <taxon>Insecta</taxon>
        <taxon>Pterygota</taxon>
        <taxon>Neoptera</taxon>
        <taxon>Endopterygota</taxon>
        <taxon>Diptera</taxon>
        <taxon>Nematocera</taxon>
        <taxon>Chironomoidea</taxon>
        <taxon>Chironomidae</taxon>
        <taxon>Chironominae</taxon>
        <taxon>Polypedilum</taxon>
        <taxon>Polypedilum</taxon>
    </lineage>
</organism>
<feature type="domain" description="BED-type" evidence="10">
    <location>
        <begin position="35"/>
        <end position="97"/>
    </location>
</feature>
<dbReference type="GO" id="GO:0005634">
    <property type="term" value="C:nucleus"/>
    <property type="evidence" value="ECO:0007669"/>
    <property type="project" value="UniProtKB-SubCell"/>
</dbReference>
<evidence type="ECO:0000256" key="8">
    <source>
        <dbReference type="ARBA" id="ARBA00023242"/>
    </source>
</evidence>
<comment type="subcellular location">
    <subcellularLocation>
        <location evidence="1">Nucleus</location>
    </subcellularLocation>
</comment>
<dbReference type="Pfam" id="PF05699">
    <property type="entry name" value="Dimer_Tnp_hAT"/>
    <property type="match status" value="1"/>
</dbReference>
<evidence type="ECO:0000256" key="4">
    <source>
        <dbReference type="ARBA" id="ARBA00022833"/>
    </source>
</evidence>